<dbReference type="Proteomes" id="UP000656077">
    <property type="component" value="Unassembled WGS sequence"/>
</dbReference>
<organism evidence="1 2">
    <name type="scientific">Clostridium chromiireducens</name>
    <dbReference type="NCBI Taxonomy" id="225345"/>
    <lineage>
        <taxon>Bacteria</taxon>
        <taxon>Bacillati</taxon>
        <taxon>Bacillota</taxon>
        <taxon>Clostridia</taxon>
        <taxon>Eubacteriales</taxon>
        <taxon>Clostridiaceae</taxon>
        <taxon>Clostridium</taxon>
    </lineage>
</organism>
<dbReference type="EMBL" id="WSRQ01000065">
    <property type="protein sequence ID" value="MVX66645.1"/>
    <property type="molecule type" value="Genomic_DNA"/>
</dbReference>
<accession>A0A964RRY0</accession>
<protein>
    <recommendedName>
        <fullName evidence="3">DUF4351 domain-containing protein</fullName>
    </recommendedName>
</protein>
<evidence type="ECO:0000313" key="1">
    <source>
        <dbReference type="EMBL" id="MVX66645.1"/>
    </source>
</evidence>
<dbReference type="RefSeq" id="WP_160361180.1">
    <property type="nucleotide sequence ID" value="NZ_WSRQ01000065.1"/>
</dbReference>
<evidence type="ECO:0000313" key="2">
    <source>
        <dbReference type="Proteomes" id="UP000656077"/>
    </source>
</evidence>
<proteinExistence type="predicted"/>
<evidence type="ECO:0008006" key="3">
    <source>
        <dbReference type="Google" id="ProtNLM"/>
    </source>
</evidence>
<gene>
    <name evidence="1" type="ORF">GKZ28_23535</name>
</gene>
<name>A0A964RRY0_9CLOT</name>
<dbReference type="AlphaFoldDB" id="A0A964RRY0"/>
<comment type="caution">
    <text evidence="1">The sequence shown here is derived from an EMBL/GenBank/DDBJ whole genome shotgun (WGS) entry which is preliminary data.</text>
</comment>
<sequence length="60" mass="6952">MVANNAFMIEEMKEKVKKQGKREGAKEGKAELLIKQLIKKFNVLPDEYKERLSTLFIAII</sequence>
<reference evidence="1" key="1">
    <citation type="submission" date="2019-12" db="EMBL/GenBank/DDBJ databases">
        <title>Microbes associate with the intestines of laboratory mice.</title>
        <authorList>
            <person name="Navarre W."/>
            <person name="Wong E."/>
        </authorList>
    </citation>
    <scope>NUCLEOTIDE SEQUENCE</scope>
    <source>
        <strain evidence="1">NM79_F5</strain>
    </source>
</reference>